<proteinExistence type="predicted"/>
<reference evidence="1 2" key="1">
    <citation type="submission" date="2016-07" db="EMBL/GenBank/DDBJ databases">
        <title>Draft genome of Streptomyces diastatochromogenes.</title>
        <authorList>
            <person name="Podduturi R."/>
            <person name="Lukassen M.B."/>
            <person name="Clausen N."/>
            <person name="Nielsen J.L."/>
            <person name="Jorgensen N.O."/>
        </authorList>
    </citation>
    <scope>NUCLEOTIDE SEQUENCE [LARGE SCALE GENOMIC DNA]</scope>
    <source>
        <strain evidence="1 2">DSM 40608</strain>
    </source>
</reference>
<keyword evidence="2" id="KW-1185">Reference proteome</keyword>
<organism evidence="1 2">
    <name type="scientific">Streptomyces diastatochromogenes</name>
    <dbReference type="NCBI Taxonomy" id="42236"/>
    <lineage>
        <taxon>Bacteria</taxon>
        <taxon>Bacillati</taxon>
        <taxon>Actinomycetota</taxon>
        <taxon>Actinomycetes</taxon>
        <taxon>Kitasatosporales</taxon>
        <taxon>Streptomycetaceae</taxon>
        <taxon>Streptomyces</taxon>
    </lineage>
</organism>
<dbReference type="EMBL" id="MCGQ01000005">
    <property type="protein sequence ID" value="OXY99530.1"/>
    <property type="molecule type" value="Genomic_DNA"/>
</dbReference>
<dbReference type="AlphaFoldDB" id="A0A233SV51"/>
<evidence type="ECO:0000313" key="1">
    <source>
        <dbReference type="EMBL" id="OXY99530.1"/>
    </source>
</evidence>
<gene>
    <name evidence="1" type="ORF">BEK98_02475</name>
</gene>
<name>A0A233SV51_STRDA</name>
<sequence>MQRAWEGTLGTDESATTPFPKIVASNDGHHVVVWGNWWQLRTAPNPGYGELVAPLHLWSPWRRLRVGAGTVSAESQLGRVTLSLEPPRHGPGSLCGVRADYPVAGGVGHLLRSDEPVPAAADTRPPCRNHP</sequence>
<comment type="caution">
    <text evidence="1">The sequence shown here is derived from an EMBL/GenBank/DDBJ whole genome shotgun (WGS) entry which is preliminary data.</text>
</comment>
<dbReference type="Proteomes" id="UP000215483">
    <property type="component" value="Unassembled WGS sequence"/>
</dbReference>
<accession>A0A233SV51</accession>
<evidence type="ECO:0000313" key="2">
    <source>
        <dbReference type="Proteomes" id="UP000215483"/>
    </source>
</evidence>
<protein>
    <submittedName>
        <fullName evidence="1">Uncharacterized protein</fullName>
    </submittedName>
</protein>